<dbReference type="PANTHER" id="PTHR33021">
    <property type="entry name" value="BLUE COPPER PROTEIN"/>
    <property type="match status" value="1"/>
</dbReference>
<dbReference type="SUPFAM" id="SSF49503">
    <property type="entry name" value="Cupredoxins"/>
    <property type="match status" value="1"/>
</dbReference>
<name>A0AAN8ZK43_9MAGN</name>
<feature type="domain" description="Phytocyanin" evidence="7">
    <location>
        <begin position="33"/>
        <end position="128"/>
    </location>
</feature>
<dbReference type="FunFam" id="2.60.40.420:FF:000013">
    <property type="entry name" value="basic blue protein-like"/>
    <property type="match status" value="1"/>
</dbReference>
<evidence type="ECO:0000256" key="6">
    <source>
        <dbReference type="SAM" id="SignalP"/>
    </source>
</evidence>
<dbReference type="GO" id="GO:0009055">
    <property type="term" value="F:electron transfer activity"/>
    <property type="evidence" value="ECO:0007669"/>
    <property type="project" value="InterPro"/>
</dbReference>
<dbReference type="EMBL" id="JBAMMX010000005">
    <property type="protein sequence ID" value="KAK6940547.1"/>
    <property type="molecule type" value="Genomic_DNA"/>
</dbReference>
<dbReference type="InterPro" id="IPR003245">
    <property type="entry name" value="Phytocyanin_dom"/>
</dbReference>
<dbReference type="PROSITE" id="PS51485">
    <property type="entry name" value="PHYTOCYANIN"/>
    <property type="match status" value="1"/>
</dbReference>
<protein>
    <recommendedName>
        <fullName evidence="4">Basic blue protein</fullName>
    </recommendedName>
    <alternativeName>
        <fullName evidence="5">Plantacyanin</fullName>
    </alternativeName>
</protein>
<dbReference type="CDD" id="cd11013">
    <property type="entry name" value="Plantacyanin"/>
    <property type="match status" value="1"/>
</dbReference>
<keyword evidence="9" id="KW-1185">Reference proteome</keyword>
<keyword evidence="2" id="KW-0186">Copper</keyword>
<dbReference type="PANTHER" id="PTHR33021:SF377">
    <property type="entry name" value="OS02G0731400 PROTEIN"/>
    <property type="match status" value="1"/>
</dbReference>
<keyword evidence="6" id="KW-0732">Signal</keyword>
<organism evidence="8 9">
    <name type="scientific">Dillenia turbinata</name>
    <dbReference type="NCBI Taxonomy" id="194707"/>
    <lineage>
        <taxon>Eukaryota</taxon>
        <taxon>Viridiplantae</taxon>
        <taxon>Streptophyta</taxon>
        <taxon>Embryophyta</taxon>
        <taxon>Tracheophyta</taxon>
        <taxon>Spermatophyta</taxon>
        <taxon>Magnoliopsida</taxon>
        <taxon>eudicotyledons</taxon>
        <taxon>Gunneridae</taxon>
        <taxon>Pentapetalae</taxon>
        <taxon>Dilleniales</taxon>
        <taxon>Dilleniaceae</taxon>
        <taxon>Dillenia</taxon>
    </lineage>
</organism>
<evidence type="ECO:0000256" key="5">
    <source>
        <dbReference type="ARBA" id="ARBA00082491"/>
    </source>
</evidence>
<sequence>MPSQGRGSATKALAMSAILLVSLTLHLKTAQAIDYVVGDAEGWTFTSEGWGKGKTFKAGDNLIFKYDNQLHNVAIVDANTYNTCKIPPGTKSSTSGNDKIALKEGTNYFVCTILGHCDAGVRLRVTAS</sequence>
<evidence type="ECO:0000256" key="4">
    <source>
        <dbReference type="ARBA" id="ARBA00071970"/>
    </source>
</evidence>
<keyword evidence="1" id="KW-0479">Metal-binding</keyword>
<gene>
    <name evidence="8" type="ORF">RJ641_030078</name>
</gene>
<dbReference type="Gene3D" id="2.60.40.420">
    <property type="entry name" value="Cupredoxins - blue copper proteins"/>
    <property type="match status" value="1"/>
</dbReference>
<dbReference type="Pfam" id="PF02298">
    <property type="entry name" value="Cu_bind_like"/>
    <property type="match status" value="1"/>
</dbReference>
<evidence type="ECO:0000256" key="1">
    <source>
        <dbReference type="ARBA" id="ARBA00022723"/>
    </source>
</evidence>
<dbReference type="InterPro" id="IPR008972">
    <property type="entry name" value="Cupredoxin"/>
</dbReference>
<reference evidence="8 9" key="1">
    <citation type="submission" date="2023-12" db="EMBL/GenBank/DDBJ databases">
        <title>A high-quality genome assembly for Dillenia turbinata (Dilleniales).</title>
        <authorList>
            <person name="Chanderbali A."/>
        </authorList>
    </citation>
    <scope>NUCLEOTIDE SEQUENCE [LARGE SCALE GENOMIC DNA]</scope>
    <source>
        <strain evidence="8">LSX21</strain>
        <tissue evidence="8">Leaf</tissue>
    </source>
</reference>
<accession>A0AAN8ZK43</accession>
<proteinExistence type="predicted"/>
<evidence type="ECO:0000259" key="7">
    <source>
        <dbReference type="PROSITE" id="PS51485"/>
    </source>
</evidence>
<feature type="chain" id="PRO_5042924061" description="Basic blue protein" evidence="6">
    <location>
        <begin position="33"/>
        <end position="128"/>
    </location>
</feature>
<comment type="caution">
    <text evidence="8">The sequence shown here is derived from an EMBL/GenBank/DDBJ whole genome shotgun (WGS) entry which is preliminary data.</text>
</comment>
<keyword evidence="3" id="KW-1015">Disulfide bond</keyword>
<evidence type="ECO:0000313" key="8">
    <source>
        <dbReference type="EMBL" id="KAK6940547.1"/>
    </source>
</evidence>
<evidence type="ECO:0000313" key="9">
    <source>
        <dbReference type="Proteomes" id="UP001370490"/>
    </source>
</evidence>
<evidence type="ECO:0000256" key="3">
    <source>
        <dbReference type="ARBA" id="ARBA00023157"/>
    </source>
</evidence>
<dbReference type="AlphaFoldDB" id="A0AAN8ZK43"/>
<dbReference type="InterPro" id="IPR039391">
    <property type="entry name" value="Phytocyanin-like"/>
</dbReference>
<dbReference type="InterPro" id="IPR041844">
    <property type="entry name" value="Plantacyanin"/>
</dbReference>
<feature type="signal peptide" evidence="6">
    <location>
        <begin position="1"/>
        <end position="32"/>
    </location>
</feature>
<dbReference type="GO" id="GO:0005886">
    <property type="term" value="C:plasma membrane"/>
    <property type="evidence" value="ECO:0007669"/>
    <property type="project" value="TreeGrafter"/>
</dbReference>
<dbReference type="GO" id="GO:0046872">
    <property type="term" value="F:metal ion binding"/>
    <property type="evidence" value="ECO:0007669"/>
    <property type="project" value="UniProtKB-KW"/>
</dbReference>
<dbReference type="Proteomes" id="UP001370490">
    <property type="component" value="Unassembled WGS sequence"/>
</dbReference>
<evidence type="ECO:0000256" key="2">
    <source>
        <dbReference type="ARBA" id="ARBA00023008"/>
    </source>
</evidence>